<dbReference type="PROSITE" id="PS50011">
    <property type="entry name" value="PROTEIN_KINASE_DOM"/>
    <property type="match status" value="1"/>
</dbReference>
<dbReference type="EC" id="2.7.11.1" evidence="8"/>
<dbReference type="Gene3D" id="1.10.510.10">
    <property type="entry name" value="Transferase(Phosphotransferase) domain 1"/>
    <property type="match status" value="1"/>
</dbReference>
<dbReference type="PROSITE" id="PS00108">
    <property type="entry name" value="PROTEIN_KINASE_ST"/>
    <property type="match status" value="1"/>
</dbReference>
<protein>
    <submittedName>
        <fullName evidence="8">Serine/threonine-protein kinase PrkC</fullName>
        <ecNumber evidence="8">2.7.11.1</ecNumber>
    </submittedName>
</protein>
<dbReference type="AlphaFoldDB" id="A0A517Q3H6"/>
<sequence>MDKCLSDSQIIQYLVHDLDSEELKRCSEHLNHCASCQKRIEIEADDDELKAWQHCHQRQLQEAHAEKQPFSDDRIDRLFRSTISSIQQSGSSQDTSPPKAASRPTPAFTPLEETPVRTLGNYNLIEQIGQGGMGVVYRATHTHLKKQVVVKLILNSRWDDKNQIQRFYREMEVIGNLDHPNIVKARDAGEIDGTCFLVMEYLDGHDVKSILKAEGKLSITSACYILRQVANGLQYIHNHQLIHRDIKPSNLFLTVDGQVKILDLGLAGLSQGEASDLTDSHCIMGSVYYMAPEQAQSVKRIDHRADIYSLGCAFFQMLTGRPPFKRPSQIETILAHREDPAPHIRVSRPEIPDELEALFQSMLKKDPEERIQTMAEIVEILDHFLHEHSDLVLSESSETRFTESQELRALCNNARLSPAIEALQQTASTQYTRPHKPARLQKKTVVSSVFVCCVLGVITIPFWEQISGTKDPIPVVPLSENSSPVSAAEPNTSHPELERKAAIWFINHGCELVISGEIEPVNQIEKLPEHDFNITQIDFKPQTITPELLAPLKDLSKLEILYMDDCDVEPGSLKPLEGMRALWKLDLHNSGITDDDLAVISSLKNLANLSIQKNLKLTDQGVQYLGHLQKLKSVNLARLNVSDKGLQFLRTNPDLIWLSLEETQITDDTVPAFKQLHSMEKLFLKKTRISEKEFQDLKNSLKKLTEYSY</sequence>
<dbReference type="InterPro" id="IPR017441">
    <property type="entry name" value="Protein_kinase_ATP_BS"/>
</dbReference>
<dbReference type="Pfam" id="PF00069">
    <property type="entry name" value="Pkinase"/>
    <property type="match status" value="1"/>
</dbReference>
<name>A0A517Q3H6_9PLAN</name>
<evidence type="ECO:0000256" key="5">
    <source>
        <dbReference type="PROSITE-ProRule" id="PRU10141"/>
    </source>
</evidence>
<reference evidence="8 9" key="1">
    <citation type="submission" date="2019-03" db="EMBL/GenBank/DDBJ databases">
        <title>Deep-cultivation of Planctomycetes and their phenomic and genomic characterization uncovers novel biology.</title>
        <authorList>
            <person name="Wiegand S."/>
            <person name="Jogler M."/>
            <person name="Boedeker C."/>
            <person name="Pinto D."/>
            <person name="Vollmers J."/>
            <person name="Rivas-Marin E."/>
            <person name="Kohn T."/>
            <person name="Peeters S.H."/>
            <person name="Heuer A."/>
            <person name="Rast P."/>
            <person name="Oberbeckmann S."/>
            <person name="Bunk B."/>
            <person name="Jeske O."/>
            <person name="Meyerdierks A."/>
            <person name="Storesund J.E."/>
            <person name="Kallscheuer N."/>
            <person name="Luecker S."/>
            <person name="Lage O.M."/>
            <person name="Pohl T."/>
            <person name="Merkel B.J."/>
            <person name="Hornburger P."/>
            <person name="Mueller R.-W."/>
            <person name="Bruemmer F."/>
            <person name="Labrenz M."/>
            <person name="Spormann A.M."/>
            <person name="Op den Camp H."/>
            <person name="Overmann J."/>
            <person name="Amann R."/>
            <person name="Jetten M.S.M."/>
            <person name="Mascher T."/>
            <person name="Medema M.H."/>
            <person name="Devos D.P."/>
            <person name="Kaster A.-K."/>
            <person name="Ovreas L."/>
            <person name="Rohde M."/>
            <person name="Galperin M.Y."/>
            <person name="Jogler C."/>
        </authorList>
    </citation>
    <scope>NUCLEOTIDE SEQUENCE [LARGE SCALE GENOMIC DNA]</scope>
    <source>
        <strain evidence="8 9">Enr10</strain>
    </source>
</reference>
<dbReference type="PROSITE" id="PS00107">
    <property type="entry name" value="PROTEIN_KINASE_ATP"/>
    <property type="match status" value="1"/>
</dbReference>
<accession>A0A517Q3H6</accession>
<dbReference type="SMART" id="SM00220">
    <property type="entry name" value="S_TKc"/>
    <property type="match status" value="1"/>
</dbReference>
<dbReference type="PANTHER" id="PTHR43289">
    <property type="entry name" value="MITOGEN-ACTIVATED PROTEIN KINASE KINASE KINASE 20-RELATED"/>
    <property type="match status" value="1"/>
</dbReference>
<dbReference type="InterPro" id="IPR011009">
    <property type="entry name" value="Kinase-like_dom_sf"/>
</dbReference>
<evidence type="ECO:0000313" key="9">
    <source>
        <dbReference type="Proteomes" id="UP000315647"/>
    </source>
</evidence>
<dbReference type="GO" id="GO:0004674">
    <property type="term" value="F:protein serine/threonine kinase activity"/>
    <property type="evidence" value="ECO:0007669"/>
    <property type="project" value="UniProtKB-EC"/>
</dbReference>
<evidence type="ECO:0000313" key="8">
    <source>
        <dbReference type="EMBL" id="QDT26173.1"/>
    </source>
</evidence>
<dbReference type="PANTHER" id="PTHR43289:SF6">
    <property type="entry name" value="SERINE_THREONINE-PROTEIN KINASE NEKL-3"/>
    <property type="match status" value="1"/>
</dbReference>
<evidence type="ECO:0000259" key="7">
    <source>
        <dbReference type="PROSITE" id="PS50011"/>
    </source>
</evidence>
<dbReference type="InterPro" id="IPR032675">
    <property type="entry name" value="LRR_dom_sf"/>
</dbReference>
<dbReference type="Proteomes" id="UP000315647">
    <property type="component" value="Chromosome"/>
</dbReference>
<proteinExistence type="predicted"/>
<dbReference type="Gene3D" id="3.80.10.10">
    <property type="entry name" value="Ribonuclease Inhibitor"/>
    <property type="match status" value="2"/>
</dbReference>
<organism evidence="8 9">
    <name type="scientific">Gimesia panareensis</name>
    <dbReference type="NCBI Taxonomy" id="2527978"/>
    <lineage>
        <taxon>Bacteria</taxon>
        <taxon>Pseudomonadati</taxon>
        <taxon>Planctomycetota</taxon>
        <taxon>Planctomycetia</taxon>
        <taxon>Planctomycetales</taxon>
        <taxon>Planctomycetaceae</taxon>
        <taxon>Gimesia</taxon>
    </lineage>
</organism>
<dbReference type="InterPro" id="IPR008271">
    <property type="entry name" value="Ser/Thr_kinase_AS"/>
</dbReference>
<dbReference type="GO" id="GO:0005524">
    <property type="term" value="F:ATP binding"/>
    <property type="evidence" value="ECO:0007669"/>
    <property type="project" value="UniProtKB-UniRule"/>
</dbReference>
<feature type="domain" description="Protein kinase" evidence="7">
    <location>
        <begin position="122"/>
        <end position="385"/>
    </location>
</feature>
<feature type="region of interest" description="Disordered" evidence="6">
    <location>
        <begin position="85"/>
        <end position="113"/>
    </location>
</feature>
<evidence type="ECO:0000256" key="6">
    <source>
        <dbReference type="SAM" id="MobiDB-lite"/>
    </source>
</evidence>
<dbReference type="RefSeq" id="WP_145448548.1">
    <property type="nucleotide sequence ID" value="NZ_CP037421.1"/>
</dbReference>
<feature type="compositionally biased region" description="Low complexity" evidence="6">
    <location>
        <begin position="85"/>
        <end position="96"/>
    </location>
</feature>
<evidence type="ECO:0000256" key="4">
    <source>
        <dbReference type="ARBA" id="ARBA00022840"/>
    </source>
</evidence>
<evidence type="ECO:0000256" key="1">
    <source>
        <dbReference type="ARBA" id="ARBA00022679"/>
    </source>
</evidence>
<keyword evidence="1 8" id="KW-0808">Transferase</keyword>
<evidence type="ECO:0000256" key="3">
    <source>
        <dbReference type="ARBA" id="ARBA00022777"/>
    </source>
</evidence>
<gene>
    <name evidence="8" type="primary">prkC_2</name>
    <name evidence="8" type="ORF">Enr10x_14740</name>
</gene>
<dbReference type="SUPFAM" id="SSF56112">
    <property type="entry name" value="Protein kinase-like (PK-like)"/>
    <property type="match status" value="1"/>
</dbReference>
<keyword evidence="3 8" id="KW-0418">Kinase</keyword>
<feature type="binding site" evidence="5">
    <location>
        <position position="151"/>
    </location>
    <ligand>
        <name>ATP</name>
        <dbReference type="ChEBI" id="CHEBI:30616"/>
    </ligand>
</feature>
<keyword evidence="2 5" id="KW-0547">Nucleotide-binding</keyword>
<dbReference type="Gene3D" id="3.30.200.20">
    <property type="entry name" value="Phosphorylase Kinase, domain 1"/>
    <property type="match status" value="1"/>
</dbReference>
<keyword evidence="9" id="KW-1185">Reference proteome</keyword>
<dbReference type="EMBL" id="CP037421">
    <property type="protein sequence ID" value="QDT26173.1"/>
    <property type="molecule type" value="Genomic_DNA"/>
</dbReference>
<dbReference type="SUPFAM" id="SSF52047">
    <property type="entry name" value="RNI-like"/>
    <property type="match status" value="1"/>
</dbReference>
<keyword evidence="4 5" id="KW-0067">ATP-binding</keyword>
<dbReference type="InterPro" id="IPR000719">
    <property type="entry name" value="Prot_kinase_dom"/>
</dbReference>
<evidence type="ECO:0000256" key="2">
    <source>
        <dbReference type="ARBA" id="ARBA00022741"/>
    </source>
</evidence>
<dbReference type="CDD" id="cd14014">
    <property type="entry name" value="STKc_PknB_like"/>
    <property type="match status" value="1"/>
</dbReference>